<keyword evidence="6" id="KW-1185">Reference proteome</keyword>
<keyword evidence="1" id="KW-0677">Repeat</keyword>
<dbReference type="OMA" id="IYEPPGY"/>
<dbReference type="InterPro" id="IPR000644">
    <property type="entry name" value="CBS_dom"/>
</dbReference>
<dbReference type="PANTHER" id="PTHR13780">
    <property type="entry name" value="AMP-ACTIVATED PROTEIN KINASE, GAMMA REGULATORY SUBUNIT"/>
    <property type="match status" value="1"/>
</dbReference>
<dbReference type="Proteomes" id="UP000007799">
    <property type="component" value="Unassembled WGS sequence"/>
</dbReference>
<dbReference type="STRING" id="946362.F2U5M5"/>
<dbReference type="GeneID" id="16076185"/>
<reference evidence="5" key="1">
    <citation type="submission" date="2009-08" db="EMBL/GenBank/DDBJ databases">
        <title>Annotation of Salpingoeca rosetta.</title>
        <authorList>
            <consortium name="The Broad Institute Genome Sequencing Platform"/>
            <person name="Russ C."/>
            <person name="Cuomo C."/>
            <person name="Burger G."/>
            <person name="Gray M.W."/>
            <person name="Holland P.W.H."/>
            <person name="King N."/>
            <person name="Lang F.B.F."/>
            <person name="Roger A.J."/>
            <person name="Ruiz-Trillo I."/>
            <person name="Young S.K."/>
            <person name="Zeng Q."/>
            <person name="Gargeya S."/>
            <person name="Alvarado L."/>
            <person name="Berlin A."/>
            <person name="Chapman S.B."/>
            <person name="Chen Z."/>
            <person name="Freedman E."/>
            <person name="Gellesch M."/>
            <person name="Goldberg J."/>
            <person name="Griggs A."/>
            <person name="Gujja S."/>
            <person name="Heilman E."/>
            <person name="Heiman D."/>
            <person name="Howarth C."/>
            <person name="Mehta T."/>
            <person name="Neiman D."/>
            <person name="Pearson M."/>
            <person name="Roberts A."/>
            <person name="Saif S."/>
            <person name="Shea T."/>
            <person name="Shenoy N."/>
            <person name="Sisk P."/>
            <person name="Stolte C."/>
            <person name="Sykes S."/>
            <person name="White J."/>
            <person name="Yandava C."/>
            <person name="Haas B."/>
            <person name="Nusbaum C."/>
            <person name="Birren B."/>
        </authorList>
    </citation>
    <scope>NUCLEOTIDE SEQUENCE [LARGE SCALE GENOMIC DNA]</scope>
    <source>
        <strain evidence="5">ATCC 50818</strain>
    </source>
</reference>
<dbReference type="eggNOG" id="KOG1764">
    <property type="taxonomic scope" value="Eukaryota"/>
</dbReference>
<evidence type="ECO:0000256" key="1">
    <source>
        <dbReference type="ARBA" id="ARBA00022737"/>
    </source>
</evidence>
<name>F2U5M5_SALR5</name>
<protein>
    <recommendedName>
        <fullName evidence="4">CBS domain-containing protein</fullName>
    </recommendedName>
</protein>
<evidence type="ECO:0000313" key="6">
    <source>
        <dbReference type="Proteomes" id="UP000007799"/>
    </source>
</evidence>
<dbReference type="PROSITE" id="PS51371">
    <property type="entry name" value="CBS"/>
    <property type="match status" value="3"/>
</dbReference>
<dbReference type="InterPro" id="IPR046342">
    <property type="entry name" value="CBS_dom_sf"/>
</dbReference>
<accession>F2U5M5</accession>
<evidence type="ECO:0000259" key="4">
    <source>
        <dbReference type="PROSITE" id="PS51371"/>
    </source>
</evidence>
<dbReference type="KEGG" id="sre:PTSG_03873"/>
<dbReference type="EMBL" id="GL832962">
    <property type="protein sequence ID" value="EGD83241.1"/>
    <property type="molecule type" value="Genomic_DNA"/>
</dbReference>
<dbReference type="Pfam" id="PF00571">
    <property type="entry name" value="CBS"/>
    <property type="match status" value="3"/>
</dbReference>
<sequence length="337" mass="37491">MSLPEGVTELYNEFFELTQLTVLPKPALGKVVTVTADMSVRDATRLLAQHNILSAPVAKPDAKEDESWLDKYVGTIDAVNLMYWMLDQVDGVPPESVEDLLRQEFTTSPISEVMDADPNTSRFSPFVPLDEERSTMLDVMLLLGKYALHRAYIVHTCGDITNVITQSAVVKFLHEHKERMASTMNRTLKQLGLGQKAPVTVTTDDTFWTAFKLMREKCVSALPVVDDTGVNVGVVSSRDARLMIVRPTRLRFVNQPLSLFNDLHVAPFDVETVCCTLESTLGDVVDRLISTQVHRVFVVDDKKHPVGVVALRDVIACLCKEPKGSAIADYFVERSPA</sequence>
<evidence type="ECO:0000313" key="5">
    <source>
        <dbReference type="EMBL" id="EGD83241.1"/>
    </source>
</evidence>
<dbReference type="InParanoid" id="F2U5M5"/>
<evidence type="ECO:0000256" key="3">
    <source>
        <dbReference type="PROSITE-ProRule" id="PRU00703"/>
    </source>
</evidence>
<proteinExistence type="predicted"/>
<dbReference type="RefSeq" id="XP_004995605.1">
    <property type="nucleotide sequence ID" value="XM_004995548.1"/>
</dbReference>
<feature type="domain" description="CBS" evidence="4">
    <location>
        <begin position="24"/>
        <end position="91"/>
    </location>
</feature>
<dbReference type="SMART" id="SM00116">
    <property type="entry name" value="CBS"/>
    <property type="match status" value="4"/>
</dbReference>
<gene>
    <name evidence="5" type="ORF">PTSG_03873</name>
</gene>
<evidence type="ECO:0000256" key="2">
    <source>
        <dbReference type="ARBA" id="ARBA00023122"/>
    </source>
</evidence>
<organism evidence="6">
    <name type="scientific">Salpingoeca rosetta (strain ATCC 50818 / BSB-021)</name>
    <dbReference type="NCBI Taxonomy" id="946362"/>
    <lineage>
        <taxon>Eukaryota</taxon>
        <taxon>Choanoflagellata</taxon>
        <taxon>Craspedida</taxon>
        <taxon>Salpingoecidae</taxon>
        <taxon>Salpingoeca</taxon>
    </lineage>
</organism>
<dbReference type="Gene3D" id="3.10.580.10">
    <property type="entry name" value="CBS-domain"/>
    <property type="match status" value="2"/>
</dbReference>
<dbReference type="OrthoDB" id="449052at2759"/>
<dbReference type="PANTHER" id="PTHR13780:SF36">
    <property type="entry name" value="CBS DOMAIN-CONTAINING PROTEIN"/>
    <property type="match status" value="1"/>
</dbReference>
<dbReference type="SUPFAM" id="SSF54631">
    <property type="entry name" value="CBS-domain pair"/>
    <property type="match status" value="2"/>
</dbReference>
<dbReference type="InterPro" id="IPR050511">
    <property type="entry name" value="AMPK_gamma/SDS23_families"/>
</dbReference>
<keyword evidence="2 3" id="KW-0129">CBS domain</keyword>
<feature type="domain" description="CBS" evidence="4">
    <location>
        <begin position="265"/>
        <end position="325"/>
    </location>
</feature>
<dbReference type="AlphaFoldDB" id="F2U5M5"/>
<feature type="domain" description="CBS" evidence="4">
    <location>
        <begin position="194"/>
        <end position="250"/>
    </location>
</feature>